<dbReference type="Gene3D" id="2.40.40.10">
    <property type="entry name" value="RlpA-like domain"/>
    <property type="match status" value="1"/>
</dbReference>
<keyword evidence="3" id="KW-0964">Secreted</keyword>
<dbReference type="PANTHER" id="PTHR33191">
    <property type="entry name" value="RIPENING-RELATED PROTEIN 2-RELATED"/>
    <property type="match status" value="1"/>
</dbReference>
<comment type="caution">
    <text evidence="5">The sequence shown here is derived from an EMBL/GenBank/DDBJ whole genome shotgun (WGS) entry which is preliminary data.</text>
</comment>
<comment type="similarity">
    <text evidence="2">Belongs to the kiwellin family.</text>
</comment>
<dbReference type="GO" id="GO:0005576">
    <property type="term" value="C:extracellular region"/>
    <property type="evidence" value="ECO:0007669"/>
    <property type="project" value="UniProtKB-SubCell"/>
</dbReference>
<keyword evidence="4" id="KW-0732">Signal</keyword>
<comment type="subcellular location">
    <subcellularLocation>
        <location evidence="1">Secreted</location>
    </subcellularLocation>
</comment>
<dbReference type="Pfam" id="PF24300">
    <property type="entry name" value="KWL1"/>
    <property type="match status" value="1"/>
</dbReference>
<dbReference type="InterPro" id="IPR039271">
    <property type="entry name" value="Kiwellin-like"/>
</dbReference>
<protein>
    <submittedName>
        <fullName evidence="5">Uncharacterized protein</fullName>
    </submittedName>
</protein>
<evidence type="ECO:0000256" key="3">
    <source>
        <dbReference type="ARBA" id="ARBA00022525"/>
    </source>
</evidence>
<gene>
    <name evidence="5" type="ORF">Goari_006540</name>
</gene>
<reference evidence="5 6" key="1">
    <citation type="journal article" date="2019" name="Genome Biol. Evol.">
        <title>Insights into the evolution of the New World diploid cottons (Gossypium, subgenus Houzingenia) based on genome sequencing.</title>
        <authorList>
            <person name="Grover C.E."/>
            <person name="Arick M.A. 2nd"/>
            <person name="Thrash A."/>
            <person name="Conover J.L."/>
            <person name="Sanders W.S."/>
            <person name="Peterson D.G."/>
            <person name="Frelichowski J.E."/>
            <person name="Scheffler J.A."/>
            <person name="Scheffler B.E."/>
            <person name="Wendel J.F."/>
        </authorList>
    </citation>
    <scope>NUCLEOTIDE SEQUENCE [LARGE SCALE GENOMIC DNA]</scope>
    <source>
        <strain evidence="5">185</strain>
        <tissue evidence="5">Leaf</tissue>
    </source>
</reference>
<proteinExistence type="inferred from homology"/>
<evidence type="ECO:0000313" key="6">
    <source>
        <dbReference type="Proteomes" id="UP000593577"/>
    </source>
</evidence>
<dbReference type="InterPro" id="IPR036908">
    <property type="entry name" value="RlpA-like_sf"/>
</dbReference>
<evidence type="ECO:0000256" key="1">
    <source>
        <dbReference type="ARBA" id="ARBA00004613"/>
    </source>
</evidence>
<organism evidence="5 6">
    <name type="scientific">Gossypium aridum</name>
    <name type="common">American cotton</name>
    <name type="synonym">Erioxylum aridum</name>
    <dbReference type="NCBI Taxonomy" id="34290"/>
    <lineage>
        <taxon>Eukaryota</taxon>
        <taxon>Viridiplantae</taxon>
        <taxon>Streptophyta</taxon>
        <taxon>Embryophyta</taxon>
        <taxon>Tracheophyta</taxon>
        <taxon>Spermatophyta</taxon>
        <taxon>Magnoliopsida</taxon>
        <taxon>eudicotyledons</taxon>
        <taxon>Gunneridae</taxon>
        <taxon>Pentapetalae</taxon>
        <taxon>rosids</taxon>
        <taxon>malvids</taxon>
        <taxon>Malvales</taxon>
        <taxon>Malvaceae</taxon>
        <taxon>Malvoideae</taxon>
        <taxon>Gossypium</taxon>
    </lineage>
</organism>
<evidence type="ECO:0000256" key="4">
    <source>
        <dbReference type="ARBA" id="ARBA00022729"/>
    </source>
</evidence>
<dbReference type="Proteomes" id="UP000593577">
    <property type="component" value="Unassembled WGS sequence"/>
</dbReference>
<dbReference type="AlphaFoldDB" id="A0A7J8XNE4"/>
<dbReference type="PANTHER" id="PTHR33191:SF77">
    <property type="entry name" value="RIPENING-RELATED PROTEIN 1"/>
    <property type="match status" value="1"/>
</dbReference>
<evidence type="ECO:0000256" key="2">
    <source>
        <dbReference type="ARBA" id="ARBA00005592"/>
    </source>
</evidence>
<sequence length="103" mass="11364">MMYKFLPLVSSSTKATLTINNFEAGGDGGGPSECDNQHHSDNDPVEALLIRWYNHGKRCLKDINICGNGKSVSAKVVDKCDSTIRCDFDHSYPNNIVYALKIV</sequence>
<name>A0A7J8XNE4_GOSAI</name>
<dbReference type="SUPFAM" id="SSF50685">
    <property type="entry name" value="Barwin-like endoglucanases"/>
    <property type="match status" value="1"/>
</dbReference>
<keyword evidence="6" id="KW-1185">Reference proteome</keyword>
<accession>A0A7J8XNE4</accession>
<evidence type="ECO:0000313" key="5">
    <source>
        <dbReference type="EMBL" id="MBA0688773.1"/>
    </source>
</evidence>
<dbReference type="EMBL" id="JABFAA010000008">
    <property type="protein sequence ID" value="MBA0688773.1"/>
    <property type="molecule type" value="Genomic_DNA"/>
</dbReference>